<dbReference type="EMBL" id="JACOMF010000003">
    <property type="protein sequence ID" value="MBC4014525.1"/>
    <property type="molecule type" value="Genomic_DNA"/>
</dbReference>
<dbReference type="RefSeq" id="WP_186769291.1">
    <property type="nucleotide sequence ID" value="NZ_JACOMF010000003.1"/>
</dbReference>
<gene>
    <name evidence="2" type="ORF">H7965_04230</name>
</gene>
<proteinExistence type="predicted"/>
<keyword evidence="1" id="KW-1133">Transmembrane helix</keyword>
<keyword evidence="1" id="KW-0812">Transmembrane</keyword>
<name>A0A9X0QVA9_9PROT</name>
<keyword evidence="3" id="KW-1185">Reference proteome</keyword>
<accession>A0A9X0QVA9</accession>
<sequence>MSRSSDPDAEAGCNAKGRDALNRRATGSGLGAALFGAAMLLLAGAAGAGAATHFTPATPQLFGVLGLLLGCPEIAGAAPIPLFDADDLAMLEDVAEPPP</sequence>
<feature type="transmembrane region" description="Helical" evidence="1">
    <location>
        <begin position="30"/>
        <end position="49"/>
    </location>
</feature>
<protein>
    <submittedName>
        <fullName evidence="2">Uncharacterized protein</fullName>
    </submittedName>
</protein>
<reference evidence="2" key="1">
    <citation type="submission" date="2020-08" db="EMBL/GenBank/DDBJ databases">
        <authorList>
            <person name="Hu Y."/>
            <person name="Nguyen S.V."/>
            <person name="Li F."/>
            <person name="Fanning S."/>
        </authorList>
    </citation>
    <scope>NUCLEOTIDE SEQUENCE</scope>
    <source>
        <strain evidence="2">SYSU D8009</strain>
    </source>
</reference>
<evidence type="ECO:0000313" key="3">
    <source>
        <dbReference type="Proteomes" id="UP000600101"/>
    </source>
</evidence>
<feature type="transmembrane region" description="Helical" evidence="1">
    <location>
        <begin position="61"/>
        <end position="83"/>
    </location>
</feature>
<evidence type="ECO:0000313" key="2">
    <source>
        <dbReference type="EMBL" id="MBC4014525.1"/>
    </source>
</evidence>
<keyword evidence="1" id="KW-0472">Membrane</keyword>
<organism evidence="2 3">
    <name type="scientific">Siccirubricoccus deserti</name>
    <dbReference type="NCBI Taxonomy" id="2013562"/>
    <lineage>
        <taxon>Bacteria</taxon>
        <taxon>Pseudomonadati</taxon>
        <taxon>Pseudomonadota</taxon>
        <taxon>Alphaproteobacteria</taxon>
        <taxon>Acetobacterales</taxon>
        <taxon>Roseomonadaceae</taxon>
        <taxon>Siccirubricoccus</taxon>
    </lineage>
</organism>
<evidence type="ECO:0000256" key="1">
    <source>
        <dbReference type="SAM" id="Phobius"/>
    </source>
</evidence>
<dbReference type="AlphaFoldDB" id="A0A9X0QVA9"/>
<dbReference type="Proteomes" id="UP000600101">
    <property type="component" value="Unassembled WGS sequence"/>
</dbReference>
<comment type="caution">
    <text evidence="2">The sequence shown here is derived from an EMBL/GenBank/DDBJ whole genome shotgun (WGS) entry which is preliminary data.</text>
</comment>